<evidence type="ECO:0000313" key="1">
    <source>
        <dbReference type="EMBL" id="EHY60671.1"/>
    </source>
</evidence>
<sequence>MLKEELEGILQEVRYYHHRCILRSTCIPRLPAKPVTDPSVISEWGDVDAAIQALMSKKGTDIWESWESQIVIPSENLGVLPARHLYESVNHCRYIRNQPALRDTCRKDKNVRDAYAKTKLELAQRDWSSVDEYCEAKNGIIGWVLEQAGLSREDRKEIRRLNPTV</sequence>
<accession>H6C994</accession>
<dbReference type="HOGENOM" id="CLU_086407_2_0_1"/>
<dbReference type="RefSeq" id="XP_009161132.1">
    <property type="nucleotide sequence ID" value="XM_009162884.1"/>
</dbReference>
<dbReference type="AlphaFoldDB" id="H6C994"/>
<protein>
    <submittedName>
        <fullName evidence="1">Uncharacterized protein</fullName>
    </submittedName>
</protein>
<dbReference type="OMA" id="FINGMEQ"/>
<dbReference type="EMBL" id="JH226136">
    <property type="protein sequence ID" value="EHY60671.1"/>
    <property type="molecule type" value="Genomic_DNA"/>
</dbReference>
<dbReference type="Pfam" id="PF04229">
    <property type="entry name" value="GrpB"/>
    <property type="match status" value="1"/>
</dbReference>
<reference evidence="1" key="1">
    <citation type="submission" date="2011-07" db="EMBL/GenBank/DDBJ databases">
        <title>The Genome Sequence of Exophiala (Wangiella) dermatitidis NIH/UT8656.</title>
        <authorList>
            <consortium name="The Broad Institute Genome Sequencing Platform"/>
            <person name="Cuomo C."/>
            <person name="Wang Z."/>
            <person name="Hunicke-Smith S."/>
            <person name="Szanislo P.J."/>
            <person name="Earl A."/>
            <person name="Young S.K."/>
            <person name="Zeng Q."/>
            <person name="Gargeya S."/>
            <person name="Fitzgerald M."/>
            <person name="Haas B."/>
            <person name="Abouelleil A."/>
            <person name="Alvarado L."/>
            <person name="Arachchi H.M."/>
            <person name="Berlin A."/>
            <person name="Brown A."/>
            <person name="Chapman S.B."/>
            <person name="Chen Z."/>
            <person name="Dunbar C."/>
            <person name="Freedman E."/>
            <person name="Gearin G."/>
            <person name="Gellesch M."/>
            <person name="Goldberg J."/>
            <person name="Griggs A."/>
            <person name="Gujja S."/>
            <person name="Heiman D."/>
            <person name="Howarth C."/>
            <person name="Larson L."/>
            <person name="Lui A."/>
            <person name="MacDonald P.J.P."/>
            <person name="Montmayeur A."/>
            <person name="Murphy C."/>
            <person name="Neiman D."/>
            <person name="Pearson M."/>
            <person name="Priest M."/>
            <person name="Roberts A."/>
            <person name="Saif S."/>
            <person name="Shea T."/>
            <person name="Shenoy N."/>
            <person name="Sisk P."/>
            <person name="Stolte C."/>
            <person name="Sykes S."/>
            <person name="Wortman J."/>
            <person name="Nusbaum C."/>
            <person name="Birren B."/>
        </authorList>
    </citation>
    <scope>NUCLEOTIDE SEQUENCE</scope>
    <source>
        <strain evidence="1">NIH/UT8656</strain>
    </source>
</reference>
<dbReference type="SUPFAM" id="SSF81301">
    <property type="entry name" value="Nucleotidyltransferase"/>
    <property type="match status" value="1"/>
</dbReference>
<gene>
    <name evidence="1" type="ORF">HMPREF1120_08622</name>
</gene>
<dbReference type="InParanoid" id="H6C994"/>
<name>H6C994_EXODN</name>
<proteinExistence type="predicted"/>
<dbReference type="GeneID" id="20313261"/>
<evidence type="ECO:0000313" key="2">
    <source>
        <dbReference type="Proteomes" id="UP000007304"/>
    </source>
</evidence>
<dbReference type="PANTHER" id="PTHR34822">
    <property type="entry name" value="GRPB DOMAIN PROTEIN (AFU_ORTHOLOGUE AFUA_1G01530)"/>
    <property type="match status" value="1"/>
</dbReference>
<dbReference type="Gene3D" id="3.30.460.10">
    <property type="entry name" value="Beta Polymerase, domain 2"/>
    <property type="match status" value="1"/>
</dbReference>
<dbReference type="OrthoDB" id="630895at2759"/>
<dbReference type="InterPro" id="IPR007344">
    <property type="entry name" value="GrpB/CoaE"/>
</dbReference>
<keyword evidence="2" id="KW-1185">Reference proteome</keyword>
<dbReference type="VEuPathDB" id="FungiDB:HMPREF1120_08622"/>
<dbReference type="Proteomes" id="UP000007304">
    <property type="component" value="Unassembled WGS sequence"/>
</dbReference>
<organism evidence="1 2">
    <name type="scientific">Exophiala dermatitidis (strain ATCC 34100 / CBS 525.76 / NIH/UT8656)</name>
    <name type="common">Black yeast</name>
    <name type="synonym">Wangiella dermatitidis</name>
    <dbReference type="NCBI Taxonomy" id="858893"/>
    <lineage>
        <taxon>Eukaryota</taxon>
        <taxon>Fungi</taxon>
        <taxon>Dikarya</taxon>
        <taxon>Ascomycota</taxon>
        <taxon>Pezizomycotina</taxon>
        <taxon>Eurotiomycetes</taxon>
        <taxon>Chaetothyriomycetidae</taxon>
        <taxon>Chaetothyriales</taxon>
        <taxon>Herpotrichiellaceae</taxon>
        <taxon>Exophiala</taxon>
    </lineage>
</organism>
<dbReference type="PANTHER" id="PTHR34822:SF1">
    <property type="entry name" value="GRPB FAMILY PROTEIN"/>
    <property type="match status" value="1"/>
</dbReference>
<dbReference type="InterPro" id="IPR043519">
    <property type="entry name" value="NT_sf"/>
</dbReference>